<feature type="compositionally biased region" description="Basic and acidic residues" evidence="8">
    <location>
        <begin position="551"/>
        <end position="565"/>
    </location>
</feature>
<keyword evidence="4" id="KW-0391">Immunity</keyword>
<dbReference type="Ensembl" id="ENSCPRT00005020511.1">
    <property type="protein sequence ID" value="ENSCPRP00005017514.1"/>
    <property type="gene ID" value="ENSCPRG00005012207.1"/>
</dbReference>
<keyword evidence="11" id="KW-1185">Reference proteome</keyword>
<evidence type="ECO:0000256" key="3">
    <source>
        <dbReference type="ARBA" id="ARBA00022801"/>
    </source>
</evidence>
<gene>
    <name evidence="10" type="primary">LOC109314194</name>
</gene>
<dbReference type="InterPro" id="IPR036543">
    <property type="entry name" value="Guanylate-bd_C_sf"/>
</dbReference>
<evidence type="ECO:0000256" key="4">
    <source>
        <dbReference type="ARBA" id="ARBA00022859"/>
    </source>
</evidence>
<dbReference type="OMA" id="QPTCHIL"/>
<comment type="similarity">
    <text evidence="6">Belongs to the TRAFAC class dynamin-like GTPase superfamily. GB1/RHD3 GTPase family.</text>
</comment>
<dbReference type="Proteomes" id="UP000594220">
    <property type="component" value="Unplaced"/>
</dbReference>
<dbReference type="Pfam" id="PF02841">
    <property type="entry name" value="GBP_C"/>
    <property type="match status" value="1"/>
</dbReference>
<accession>A0A7M4F1U2</accession>
<reference evidence="10" key="2">
    <citation type="submission" date="2025-09" db="UniProtKB">
        <authorList>
            <consortium name="Ensembl"/>
        </authorList>
    </citation>
    <scope>IDENTIFICATION</scope>
</reference>
<dbReference type="OrthoDB" id="2135133at2759"/>
<evidence type="ECO:0000256" key="5">
    <source>
        <dbReference type="ARBA" id="ARBA00023134"/>
    </source>
</evidence>
<keyword evidence="3" id="KW-0378">Hydrolase</keyword>
<keyword evidence="5" id="KW-0342">GTP-binding</keyword>
<dbReference type="InterPro" id="IPR003191">
    <property type="entry name" value="Guanylate-bd/ATL_C"/>
</dbReference>
<keyword evidence="7" id="KW-0175">Coiled coil</keyword>
<evidence type="ECO:0000259" key="9">
    <source>
        <dbReference type="PROSITE" id="PS51715"/>
    </source>
</evidence>
<dbReference type="GO" id="GO:0003924">
    <property type="term" value="F:GTPase activity"/>
    <property type="evidence" value="ECO:0007669"/>
    <property type="project" value="InterPro"/>
</dbReference>
<dbReference type="PROSITE" id="PS51715">
    <property type="entry name" value="G_GB1_RHD3"/>
    <property type="match status" value="1"/>
</dbReference>
<keyword evidence="1" id="KW-0399">Innate immunity</keyword>
<dbReference type="InterPro" id="IPR027417">
    <property type="entry name" value="P-loop_NTPase"/>
</dbReference>
<protein>
    <submittedName>
        <fullName evidence="10">Guanylate-binding protein 1-like</fullName>
    </submittedName>
</protein>
<evidence type="ECO:0000313" key="11">
    <source>
        <dbReference type="Proteomes" id="UP000594220"/>
    </source>
</evidence>
<dbReference type="InterPro" id="IPR037684">
    <property type="entry name" value="GBP_C"/>
</dbReference>
<dbReference type="FunFam" id="1.20.1000.10:FF:000001">
    <property type="entry name" value="Guanylate binding protein 1"/>
    <property type="match status" value="1"/>
</dbReference>
<dbReference type="PANTHER" id="PTHR10751">
    <property type="entry name" value="GUANYLATE BINDING PROTEIN"/>
    <property type="match status" value="1"/>
</dbReference>
<evidence type="ECO:0000256" key="1">
    <source>
        <dbReference type="ARBA" id="ARBA00022588"/>
    </source>
</evidence>
<dbReference type="GeneTree" id="ENSGT00940000156840"/>
<dbReference type="InterPro" id="IPR015894">
    <property type="entry name" value="Guanylate-bd_N"/>
</dbReference>
<dbReference type="Gene3D" id="3.40.50.300">
    <property type="entry name" value="P-loop containing nucleotide triphosphate hydrolases"/>
    <property type="match status" value="1"/>
</dbReference>
<dbReference type="CDD" id="cd01851">
    <property type="entry name" value="GBP"/>
    <property type="match status" value="1"/>
</dbReference>
<organism evidence="10 11">
    <name type="scientific">Crocodylus porosus</name>
    <name type="common">Saltwater crocodile</name>
    <name type="synonym">Estuarine crocodile</name>
    <dbReference type="NCBI Taxonomy" id="8502"/>
    <lineage>
        <taxon>Eukaryota</taxon>
        <taxon>Metazoa</taxon>
        <taxon>Chordata</taxon>
        <taxon>Craniata</taxon>
        <taxon>Vertebrata</taxon>
        <taxon>Euteleostomi</taxon>
        <taxon>Archelosauria</taxon>
        <taxon>Archosauria</taxon>
        <taxon>Crocodylia</taxon>
        <taxon>Longirostres</taxon>
        <taxon>Crocodylidae</taxon>
        <taxon>Crocodylus</taxon>
    </lineage>
</organism>
<dbReference type="InterPro" id="IPR030386">
    <property type="entry name" value="G_GB1_RHD3_dom"/>
</dbReference>
<sequence>MRSTVTGQVAHASVPQGQPPCPAPAALLQAVYPTAMALQTPMPAPVCLIENSPAGGLQVNREALAQLQAGSQPVVVVAIVGLYRTGKSYLMNRLASKRTGFSLGSTIQSHTKGIWMWCVPHPRQPGHTLVLLDTEGLGDVEKGDAKNDTWIFALAVLLSSTLIYNSLGVIDQCAMDQLHYVTELTEHIQAKAAPGASPAAEEDGAQFVRFFPAFVWAVRDFTLQLRLDGRDITADEYLEHTLRLKPGSGRVAQTYNLPRQCLRHFFPTRKCFVFEQPARGQDLHRLEELHDNQLNLGFREQAARFCAHIWATAQAKALPGGHVVTGKMLGDLVVTYVDAIRSGVVPCLESAVLALAQVENSAAVEAAMARYSAALGPELALPTETLLELLALHAQAEREALRTFMARAFKDDTRQFQTELMRRLEQQKEELCQRNERASLERCQAVLAEVSRDLDACIRDGFYAVPGGYQRFLGDRQEMVERYQQVPGKGIKANATLQDFLASREPMAQAILRVDRALMETEKEVEAQRTRAEAAEREQELLQQEQAELQQKLEEQRRSHEEHVRQLEETLQREQKALLEELDRTVAQKLQEQEALLREGFRKESARVGEELRRLREESSAISQPSWISAALTLLGDVASLVLPCFMGKVVGLGTRLLGRFL</sequence>
<dbReference type="GeneID" id="109314194"/>
<evidence type="ECO:0000256" key="7">
    <source>
        <dbReference type="SAM" id="Coils"/>
    </source>
</evidence>
<reference evidence="10" key="1">
    <citation type="submission" date="2025-08" db="UniProtKB">
        <authorList>
            <consortium name="Ensembl"/>
        </authorList>
    </citation>
    <scope>IDENTIFICATION</scope>
</reference>
<proteinExistence type="inferred from homology"/>
<dbReference type="SUPFAM" id="SSF52540">
    <property type="entry name" value="P-loop containing nucleoside triphosphate hydrolases"/>
    <property type="match status" value="1"/>
</dbReference>
<dbReference type="GO" id="GO:0005525">
    <property type="term" value="F:GTP binding"/>
    <property type="evidence" value="ECO:0007669"/>
    <property type="project" value="UniProtKB-KW"/>
</dbReference>
<dbReference type="Pfam" id="PF02263">
    <property type="entry name" value="GBP"/>
    <property type="match status" value="1"/>
</dbReference>
<dbReference type="RefSeq" id="XP_019396746.1">
    <property type="nucleotide sequence ID" value="XM_019541201.1"/>
</dbReference>
<feature type="domain" description="GB1/RHD3-type G" evidence="9">
    <location>
        <begin position="71"/>
        <end position="314"/>
    </location>
</feature>
<feature type="coiled-coil region" evidence="7">
    <location>
        <begin position="414"/>
        <end position="441"/>
    </location>
</feature>
<dbReference type="FunFam" id="3.40.50.300:FF:000422">
    <property type="entry name" value="Guanylate-binding protein 1"/>
    <property type="match status" value="1"/>
</dbReference>
<evidence type="ECO:0000256" key="6">
    <source>
        <dbReference type="PROSITE-ProRule" id="PRU01052"/>
    </source>
</evidence>
<dbReference type="AlphaFoldDB" id="A0A7M4F1U2"/>
<feature type="region of interest" description="Disordered" evidence="8">
    <location>
        <begin position="546"/>
        <end position="565"/>
    </location>
</feature>
<evidence type="ECO:0000256" key="8">
    <source>
        <dbReference type="SAM" id="MobiDB-lite"/>
    </source>
</evidence>
<dbReference type="SUPFAM" id="SSF48340">
    <property type="entry name" value="Interferon-induced guanylate-binding protein 1 (GBP1), C-terminal domain"/>
    <property type="match status" value="1"/>
</dbReference>
<dbReference type="GO" id="GO:0045087">
    <property type="term" value="P:innate immune response"/>
    <property type="evidence" value="ECO:0007669"/>
    <property type="project" value="UniProtKB-KW"/>
</dbReference>
<evidence type="ECO:0000313" key="10">
    <source>
        <dbReference type="Ensembl" id="ENSCPRP00005017514.1"/>
    </source>
</evidence>
<name>A0A7M4F1U2_CROPO</name>
<keyword evidence="2" id="KW-0547">Nucleotide-binding</keyword>
<dbReference type="CDD" id="cd16269">
    <property type="entry name" value="GBP_C"/>
    <property type="match status" value="1"/>
</dbReference>
<dbReference type="Gene3D" id="1.20.1000.10">
    <property type="entry name" value="Guanylate-binding protein, C-terminal domain"/>
    <property type="match status" value="1"/>
</dbReference>
<evidence type="ECO:0000256" key="2">
    <source>
        <dbReference type="ARBA" id="ARBA00022741"/>
    </source>
</evidence>